<name>A0A450RTE6_9GAMM</name>
<protein>
    <submittedName>
        <fullName evidence="2">Uncharacterized protein</fullName>
    </submittedName>
</protein>
<organism evidence="2">
    <name type="scientific">Candidatus Kentrum sp. FW</name>
    <dbReference type="NCBI Taxonomy" id="2126338"/>
    <lineage>
        <taxon>Bacteria</taxon>
        <taxon>Pseudomonadati</taxon>
        <taxon>Pseudomonadota</taxon>
        <taxon>Gammaproteobacteria</taxon>
        <taxon>Candidatus Kentrum</taxon>
    </lineage>
</organism>
<feature type="region of interest" description="Disordered" evidence="1">
    <location>
        <begin position="16"/>
        <end position="44"/>
    </location>
</feature>
<evidence type="ECO:0000256" key="1">
    <source>
        <dbReference type="SAM" id="MobiDB-lite"/>
    </source>
</evidence>
<accession>A0A450RTE6</accession>
<proteinExistence type="predicted"/>
<gene>
    <name evidence="2" type="ORF">BECKFW1821A_GA0114235_1001119</name>
</gene>
<dbReference type="AlphaFoldDB" id="A0A450RTE6"/>
<feature type="region of interest" description="Disordered" evidence="1">
    <location>
        <begin position="111"/>
        <end position="139"/>
    </location>
</feature>
<dbReference type="EMBL" id="CAADEW010000001">
    <property type="protein sequence ID" value="VFJ42358.1"/>
    <property type="molecule type" value="Genomic_DNA"/>
</dbReference>
<reference evidence="2" key="1">
    <citation type="submission" date="2019-02" db="EMBL/GenBank/DDBJ databases">
        <authorList>
            <person name="Gruber-Vodicka R. H."/>
            <person name="Seah K. B. B."/>
        </authorList>
    </citation>
    <scope>NUCLEOTIDE SEQUENCE</scope>
    <source>
        <strain evidence="2">BECK_BZ15</strain>
    </source>
</reference>
<sequence length="163" mass="18265">MLSGVARSPLGRPAPARLFSPLPGKSSARSTRNFEQGWLGSSKASPRKWRYPLGARFARPQPHTFGQPFWFRLAGLGVTSSIGVWPLSGRIVFDFLFSVYVFPSVTDVLQRPSRPSSLRPPSRSFPENPPLSSPQSPVLRPWQASNPVYPRSRGNWSLRIRYC</sequence>
<feature type="compositionally biased region" description="Low complexity" evidence="1">
    <location>
        <begin position="111"/>
        <end position="126"/>
    </location>
</feature>
<evidence type="ECO:0000313" key="2">
    <source>
        <dbReference type="EMBL" id="VFJ42358.1"/>
    </source>
</evidence>